<dbReference type="GO" id="GO:0016020">
    <property type="term" value="C:membrane"/>
    <property type="evidence" value="ECO:0007669"/>
    <property type="project" value="UniProtKB-SubCell"/>
</dbReference>
<evidence type="ECO:0000256" key="4">
    <source>
        <dbReference type="ARBA" id="ARBA00023136"/>
    </source>
</evidence>
<protein>
    <submittedName>
        <fullName evidence="7">ABC-2 family transporter protein</fullName>
    </submittedName>
</protein>
<dbReference type="InterPro" id="IPR051784">
    <property type="entry name" value="Nod_factor_ABC_transporter"/>
</dbReference>
<dbReference type="AlphaFoldDB" id="A0AB34SD79"/>
<dbReference type="InterPro" id="IPR013525">
    <property type="entry name" value="ABC2_TM"/>
</dbReference>
<feature type="transmembrane region" description="Helical" evidence="5">
    <location>
        <begin position="17"/>
        <end position="42"/>
    </location>
</feature>
<name>A0AB34SD79_STRGN</name>
<feature type="transmembrane region" description="Helical" evidence="5">
    <location>
        <begin position="62"/>
        <end position="87"/>
    </location>
</feature>
<accession>A0AB34SD79</accession>
<keyword evidence="4 5" id="KW-0472">Membrane</keyword>
<comment type="caution">
    <text evidence="7">The sequence shown here is derived from an EMBL/GenBank/DDBJ whole genome shotgun (WGS) entry which is preliminary data.</text>
</comment>
<evidence type="ECO:0000313" key="8">
    <source>
        <dbReference type="Proteomes" id="UP000033375"/>
    </source>
</evidence>
<evidence type="ECO:0000256" key="5">
    <source>
        <dbReference type="SAM" id="Phobius"/>
    </source>
</evidence>
<dbReference type="PANTHER" id="PTHR43229">
    <property type="entry name" value="NODULATION PROTEIN J"/>
    <property type="match status" value="1"/>
</dbReference>
<keyword evidence="3 5" id="KW-1133">Transmembrane helix</keyword>
<dbReference type="Proteomes" id="UP000033375">
    <property type="component" value="Unassembled WGS sequence"/>
</dbReference>
<dbReference type="PANTHER" id="PTHR43229:SF2">
    <property type="entry name" value="NODULATION PROTEIN J"/>
    <property type="match status" value="1"/>
</dbReference>
<dbReference type="Pfam" id="PF01061">
    <property type="entry name" value="ABC2_membrane"/>
    <property type="match status" value="1"/>
</dbReference>
<organism evidence="7 8">
    <name type="scientific">Streptococcus gordonii</name>
    <dbReference type="NCBI Taxonomy" id="1302"/>
    <lineage>
        <taxon>Bacteria</taxon>
        <taxon>Bacillati</taxon>
        <taxon>Bacillota</taxon>
        <taxon>Bacilli</taxon>
        <taxon>Lactobacillales</taxon>
        <taxon>Streptococcaceae</taxon>
        <taxon>Streptococcus</taxon>
    </lineage>
</organism>
<keyword evidence="2 5" id="KW-0812">Transmembrane</keyword>
<feature type="transmembrane region" description="Helical" evidence="5">
    <location>
        <begin position="152"/>
        <end position="173"/>
    </location>
</feature>
<proteinExistence type="predicted"/>
<evidence type="ECO:0000256" key="3">
    <source>
        <dbReference type="ARBA" id="ARBA00022989"/>
    </source>
</evidence>
<evidence type="ECO:0000256" key="2">
    <source>
        <dbReference type="ARBA" id="ARBA00022692"/>
    </source>
</evidence>
<dbReference type="GO" id="GO:0140359">
    <property type="term" value="F:ABC-type transporter activity"/>
    <property type="evidence" value="ECO:0007669"/>
    <property type="project" value="InterPro"/>
</dbReference>
<feature type="transmembrane region" description="Helical" evidence="5">
    <location>
        <begin position="268"/>
        <end position="287"/>
    </location>
</feature>
<dbReference type="RefSeq" id="WP_045634089.1">
    <property type="nucleotide sequence ID" value="NZ_JYGN01000001.1"/>
</dbReference>
<feature type="domain" description="ABC-2 type transporter transmembrane" evidence="6">
    <location>
        <begin position="3"/>
        <end position="220"/>
    </location>
</feature>
<feature type="transmembrane region" description="Helical" evidence="5">
    <location>
        <begin position="108"/>
        <end position="132"/>
    </location>
</feature>
<comment type="subcellular location">
    <subcellularLocation>
        <location evidence="1">Membrane</location>
        <topology evidence="1">Multi-pass membrane protein</topology>
    </subcellularLocation>
</comment>
<sequence>MFELISRNRKVYTRDRLAFLMSFLSVIILILVYQVFLGQIQIDAIKEALGSDTASSDTIKMVNYWLISGLTTIISMTSTLGAFGVMVSDKEKKLSEDFKVSPISNFKVELSYAIFAILFGMILTMFSCVFAIGIFNGFSSLLDYSAMDYLKIFGIVSLSTVLSATIVLPVLAFIRTGSAFTTLSTIVGTFIGFISGVYLSIGSVGETLQQFMTWFPMTQVNALLKQVLMKNSIAQVFDNAPSSVVNEYKESYGIVLQNAGGAHLSNQFMLIYISLIIVALLTLHFLLKRLRNKRNLS</sequence>
<evidence type="ECO:0000259" key="6">
    <source>
        <dbReference type="Pfam" id="PF01061"/>
    </source>
</evidence>
<gene>
    <name evidence="7" type="ORF">TZ88_00099</name>
</gene>
<evidence type="ECO:0000313" key="7">
    <source>
        <dbReference type="EMBL" id="KJQ66396.1"/>
    </source>
</evidence>
<evidence type="ECO:0000256" key="1">
    <source>
        <dbReference type="ARBA" id="ARBA00004141"/>
    </source>
</evidence>
<dbReference type="EMBL" id="JYGN01000001">
    <property type="protein sequence ID" value="KJQ66396.1"/>
    <property type="molecule type" value="Genomic_DNA"/>
</dbReference>
<reference evidence="7 8" key="1">
    <citation type="submission" date="2015-02" db="EMBL/GenBank/DDBJ databases">
        <title>Evolution of amylase-binding proteins of oral streptococcal species.</title>
        <authorList>
            <person name="Haase E.M."/>
        </authorList>
    </citation>
    <scope>NUCLEOTIDE SEQUENCE [LARGE SCALE GENOMIC DNA]</scope>
    <source>
        <strain evidence="8">UB10712</strain>
    </source>
</reference>
<feature type="transmembrane region" description="Helical" evidence="5">
    <location>
        <begin position="180"/>
        <end position="201"/>
    </location>
</feature>